<dbReference type="GO" id="GO:0015648">
    <property type="term" value="F:lipid-linked peptidoglycan transporter activity"/>
    <property type="evidence" value="ECO:0007669"/>
    <property type="project" value="TreeGrafter"/>
</dbReference>
<comment type="caution">
    <text evidence="10">The sequence shown here is derived from an EMBL/GenBank/DDBJ whole genome shotgun (WGS) entry which is preliminary data.</text>
</comment>
<feature type="compositionally biased region" description="Gly residues" evidence="8">
    <location>
        <begin position="62"/>
        <end position="79"/>
    </location>
</feature>
<dbReference type="GO" id="GO:0005886">
    <property type="term" value="C:plasma membrane"/>
    <property type="evidence" value="ECO:0007669"/>
    <property type="project" value="UniProtKB-SubCell"/>
</dbReference>
<feature type="region of interest" description="Disordered" evidence="8">
    <location>
        <begin position="1"/>
        <end position="79"/>
    </location>
</feature>
<dbReference type="EMBL" id="JABXJJ020000036">
    <property type="protein sequence ID" value="MDI5972774.1"/>
    <property type="molecule type" value="Genomic_DNA"/>
</dbReference>
<feature type="transmembrane region" description="Helical" evidence="9">
    <location>
        <begin position="166"/>
        <end position="185"/>
    </location>
</feature>
<feature type="transmembrane region" description="Helical" evidence="9">
    <location>
        <begin position="205"/>
        <end position="226"/>
    </location>
</feature>
<dbReference type="PRINTS" id="PR01806">
    <property type="entry name" value="VIRFACTRMVIN"/>
</dbReference>
<keyword evidence="7 9" id="KW-0472">Membrane</keyword>
<feature type="transmembrane region" description="Helical" evidence="9">
    <location>
        <begin position="572"/>
        <end position="592"/>
    </location>
</feature>
<dbReference type="GO" id="GO:0008360">
    <property type="term" value="P:regulation of cell shape"/>
    <property type="evidence" value="ECO:0007669"/>
    <property type="project" value="UniProtKB-KW"/>
</dbReference>
<dbReference type="InterPro" id="IPR051050">
    <property type="entry name" value="Lipid_II_flippase_MurJ/MviN"/>
</dbReference>
<reference evidence="10" key="1">
    <citation type="submission" date="2023-05" db="EMBL/GenBank/DDBJ databases">
        <title>Streptantibioticus silvisoli sp. nov., acidotolerant actinomycetes 1 from pine litter.</title>
        <authorList>
            <person name="Swiecimska M."/>
            <person name="Golinska P."/>
            <person name="Sangal V."/>
            <person name="Wachnowicz B."/>
            <person name="Goodfellow M."/>
        </authorList>
    </citation>
    <scope>NUCLEOTIDE SEQUENCE</scope>
    <source>
        <strain evidence="10">SL13</strain>
    </source>
</reference>
<dbReference type="NCBIfam" id="TIGR01695">
    <property type="entry name" value="murJ_mviN"/>
    <property type="match status" value="1"/>
</dbReference>
<keyword evidence="2" id="KW-1003">Cell membrane</keyword>
<feature type="transmembrane region" description="Helical" evidence="9">
    <location>
        <begin position="321"/>
        <end position="342"/>
    </location>
</feature>
<dbReference type="AlphaFoldDB" id="A0AA90H3J6"/>
<protein>
    <submittedName>
        <fullName evidence="10">Murein biosynthesis integral membrane protein MurJ</fullName>
    </submittedName>
</protein>
<evidence type="ECO:0000256" key="2">
    <source>
        <dbReference type="ARBA" id="ARBA00022475"/>
    </source>
</evidence>
<evidence type="ECO:0000256" key="9">
    <source>
        <dbReference type="SAM" id="Phobius"/>
    </source>
</evidence>
<feature type="compositionally biased region" description="Pro residues" evidence="8">
    <location>
        <begin position="18"/>
        <end position="29"/>
    </location>
</feature>
<dbReference type="RefSeq" id="WP_271317801.1">
    <property type="nucleotide sequence ID" value="NZ_JABXJJ020000036.1"/>
</dbReference>
<feature type="transmembrane region" description="Helical" evidence="9">
    <location>
        <begin position="545"/>
        <end position="566"/>
    </location>
</feature>
<comment type="subcellular location">
    <subcellularLocation>
        <location evidence="1">Cell membrane</location>
        <topology evidence="1">Multi-pass membrane protein</topology>
    </subcellularLocation>
</comment>
<dbReference type="Pfam" id="PF03023">
    <property type="entry name" value="MurJ"/>
    <property type="match status" value="1"/>
</dbReference>
<feature type="transmembrane region" description="Helical" evidence="9">
    <location>
        <begin position="126"/>
        <end position="145"/>
    </location>
</feature>
<keyword evidence="3 9" id="KW-0812">Transmembrane</keyword>
<evidence type="ECO:0000256" key="3">
    <source>
        <dbReference type="ARBA" id="ARBA00022692"/>
    </source>
</evidence>
<evidence type="ECO:0000313" key="10">
    <source>
        <dbReference type="EMBL" id="MDI5972774.1"/>
    </source>
</evidence>
<dbReference type="CDD" id="cd13123">
    <property type="entry name" value="MATE_MurJ_like"/>
    <property type="match status" value="1"/>
</dbReference>
<evidence type="ECO:0000256" key="8">
    <source>
        <dbReference type="SAM" id="MobiDB-lite"/>
    </source>
</evidence>
<dbReference type="PANTHER" id="PTHR47019:SF1">
    <property type="entry name" value="LIPID II FLIPPASE MURJ"/>
    <property type="match status" value="1"/>
</dbReference>
<keyword evidence="4" id="KW-0133">Cell shape</keyword>
<feature type="transmembrane region" description="Helical" evidence="9">
    <location>
        <begin position="362"/>
        <end position="383"/>
    </location>
</feature>
<gene>
    <name evidence="10" type="primary">murJ</name>
    <name evidence="10" type="ORF">POF50_026105</name>
</gene>
<organism evidence="10">
    <name type="scientific">Streptantibioticus silvisoli</name>
    <dbReference type="NCBI Taxonomy" id="2705255"/>
    <lineage>
        <taxon>Bacteria</taxon>
        <taxon>Bacillati</taxon>
        <taxon>Actinomycetota</taxon>
        <taxon>Actinomycetes</taxon>
        <taxon>Kitasatosporales</taxon>
        <taxon>Streptomycetaceae</taxon>
        <taxon>Streptantibioticus</taxon>
    </lineage>
</organism>
<name>A0AA90H3J6_9ACTN</name>
<evidence type="ECO:0000256" key="4">
    <source>
        <dbReference type="ARBA" id="ARBA00022960"/>
    </source>
</evidence>
<evidence type="ECO:0000256" key="5">
    <source>
        <dbReference type="ARBA" id="ARBA00022984"/>
    </source>
</evidence>
<feature type="transmembrane region" description="Helical" evidence="9">
    <location>
        <begin position="448"/>
        <end position="466"/>
    </location>
</feature>
<proteinExistence type="predicted"/>
<feature type="transmembrane region" description="Helical" evidence="9">
    <location>
        <begin position="504"/>
        <end position="524"/>
    </location>
</feature>
<keyword evidence="6 9" id="KW-1133">Transmembrane helix</keyword>
<feature type="transmembrane region" description="Helical" evidence="9">
    <location>
        <begin position="404"/>
        <end position="428"/>
    </location>
</feature>
<dbReference type="GO" id="GO:0009252">
    <property type="term" value="P:peptidoglycan biosynthetic process"/>
    <property type="evidence" value="ECO:0007669"/>
    <property type="project" value="UniProtKB-KW"/>
</dbReference>
<evidence type="ECO:0000256" key="1">
    <source>
        <dbReference type="ARBA" id="ARBA00004651"/>
    </source>
</evidence>
<feature type="transmembrane region" description="Helical" evidence="9">
    <location>
        <begin position="238"/>
        <end position="260"/>
    </location>
</feature>
<sequence>MVEGTKSTQAPLLTAPEPTTPHIPLPPEVIPGLAPVTSGAPGPAPAAGPPTADGEAAAADTAGGGPGSGTGSGTGAGGGRGGVGRASLVMAFGTVASRATGLVRQVLQAAALGTGLLASTYNTANVVPTSLYFLLIGGALNSVLVPQLVRARAQDADGGKAFEQRLVTLVLAVLGVGTVLAVWAAPEIISVYQSDTPANHAAFELTVLFARFLLPQIFLYGMFSILGQVLNARGRFAAMMWTPILNNVVLITMFGTYLWLMTVPHRVQDISPDQIRLLGIGTTAALAAQTFALIPAARAAGFRFRPRFDWRGTGLGKSVSAARWTLLFVLTNLVAATVVTHFANAADQALPKAGVGYTAYSYAQQIWMLPQSVVTVSLVTALLPRMSRAVAERRLSDLRSDLSGALRTSGVVIVPAAFFFLAFGPLLARLLFAHGAAGAAATVPLGHMLQAFGLGLVPFSAQYLLLRGFYAFEDTRTPFLMSVWMGVVNVALAVLCHLELPARWAVTGMAAAYTVSYGIGFWRTATLLRRRLGGRIDGRRLLGTYLRLTLAAAVAGGAGLLTARLVPLDFTGSVIAALAAGAVVMAVLYLALARVLRIAELKTLPGLR</sequence>
<feature type="compositionally biased region" description="Low complexity" evidence="8">
    <location>
        <begin position="8"/>
        <end position="17"/>
    </location>
</feature>
<feature type="transmembrane region" description="Helical" evidence="9">
    <location>
        <begin position="280"/>
        <end position="300"/>
    </location>
</feature>
<dbReference type="PANTHER" id="PTHR47019">
    <property type="entry name" value="LIPID II FLIPPASE MURJ"/>
    <property type="match status" value="1"/>
</dbReference>
<dbReference type="InterPro" id="IPR004268">
    <property type="entry name" value="MurJ"/>
</dbReference>
<evidence type="ECO:0000256" key="7">
    <source>
        <dbReference type="ARBA" id="ARBA00023136"/>
    </source>
</evidence>
<evidence type="ECO:0000256" key="6">
    <source>
        <dbReference type="ARBA" id="ARBA00022989"/>
    </source>
</evidence>
<keyword evidence="5" id="KW-0573">Peptidoglycan synthesis</keyword>
<accession>A0AA90H3J6</accession>
<feature type="transmembrane region" description="Helical" evidence="9">
    <location>
        <begin position="478"/>
        <end position="498"/>
    </location>
</feature>
<dbReference type="GO" id="GO:0034204">
    <property type="term" value="P:lipid translocation"/>
    <property type="evidence" value="ECO:0007669"/>
    <property type="project" value="TreeGrafter"/>
</dbReference>
<feature type="compositionally biased region" description="Low complexity" evidence="8">
    <location>
        <begin position="49"/>
        <end position="61"/>
    </location>
</feature>